<evidence type="ECO:0000313" key="2">
    <source>
        <dbReference type="Proteomes" id="UP000239865"/>
    </source>
</evidence>
<proteinExistence type="predicted"/>
<protein>
    <submittedName>
        <fullName evidence="1">Uncharacterized protein</fullName>
    </submittedName>
</protein>
<dbReference type="AlphaFoldDB" id="A0A2S7DDW5"/>
<organism evidence="1 2">
    <name type="scientific">Xanthomonas melonis</name>
    <dbReference type="NCBI Taxonomy" id="56456"/>
    <lineage>
        <taxon>Bacteria</taxon>
        <taxon>Pseudomonadati</taxon>
        <taxon>Pseudomonadota</taxon>
        <taxon>Gammaproteobacteria</taxon>
        <taxon>Lysobacterales</taxon>
        <taxon>Lysobacteraceae</taxon>
        <taxon>Xanthomonas</taxon>
    </lineage>
</organism>
<name>A0A2S7DDW5_9XANT</name>
<gene>
    <name evidence="1" type="ORF">XmelCFBP4644_13350</name>
</gene>
<dbReference type="Proteomes" id="UP000239865">
    <property type="component" value="Unassembled WGS sequence"/>
</dbReference>
<reference evidence="1 2" key="1">
    <citation type="submission" date="2016-08" db="EMBL/GenBank/DDBJ databases">
        <authorList>
            <person name="Seilhamer J.J."/>
        </authorList>
    </citation>
    <scope>NUCLEOTIDE SEQUENCE [LARGE SCALE GENOMIC DNA]</scope>
    <source>
        <strain evidence="1 2">CFBP4644</strain>
    </source>
</reference>
<dbReference type="EMBL" id="MDEH01000007">
    <property type="protein sequence ID" value="PPU72003.1"/>
    <property type="molecule type" value="Genomic_DNA"/>
</dbReference>
<evidence type="ECO:0000313" key="1">
    <source>
        <dbReference type="EMBL" id="PPU72003.1"/>
    </source>
</evidence>
<comment type="caution">
    <text evidence="1">The sequence shown here is derived from an EMBL/GenBank/DDBJ whole genome shotgun (WGS) entry which is preliminary data.</text>
</comment>
<accession>A0A2S7DDW5</accession>
<sequence>MPTLSPGSDAVAGDQRRLALGGRCLQARTRIHSERSTAPSKAGDVLGGGSYRCRRCAIALASTAALSERAVATAVG</sequence>